<name>A0A8J1LIY6_XENLA</name>
<dbReference type="InterPro" id="IPR036179">
    <property type="entry name" value="Ig-like_dom_sf"/>
</dbReference>
<dbReference type="GO" id="GO:0007166">
    <property type="term" value="P:cell surface receptor signaling pathway"/>
    <property type="evidence" value="ECO:0000318"/>
    <property type="project" value="GO_Central"/>
</dbReference>
<keyword evidence="2" id="KW-1015">Disulfide bond</keyword>
<dbReference type="OrthoDB" id="10012075at2759"/>
<feature type="domain" description="Ig-like" evidence="5">
    <location>
        <begin position="338"/>
        <end position="418"/>
    </location>
</feature>
<sequence>MASTGALVRPVVSFSPNWATISLHDSVTLICNVGSTSLLSQRYSWYKDNERIKGEEQNFRIENTEEKDRGNYKDNEKIKGEEQNFRIENTEEKDRGNYKDNERIKGEEQNFRIENAEEKDRGNYQCQTGTSERSDPVRLNVTNHRVILQAPPSVYEGDQLTLRCYTPNYKAKYTTFYKDNVNISSSSTDTVTLVASVGMTGTYRCKTLLQLYSDHYSPYISAEIVITIQELFSRPEIRANNNSLQEGDLLTITCHTVLNPARANTELQFAFYRNGHNVQGFHSSNHYTIQSARPQDSGNYTCHTAAPSVSVTKGSKELTIYFQAAVAVMASTGALVRPVVSFSPNWATISLHDSITLTCNVSSTSLLNQRYSWYKDNERIKGEEQNFRIENAEEKDSGNYQCQTGTSERSDPVRLDVTNERLILQAPPSVYEGDPLTLRCYTPNSIGKEVTFYKDNVIISSSPTDTVTLDTSVGMTGTYRCKALLPSELHCYSHYTSAEIVITIQELFSRPEIRANNNSLQEGDLLTISCHTVLNPARANTELQFAFYRNGHNVQGFHSSNHYTIQSARPQDSGSYTCHTAAPSVSVTKGSKELTIYFQGGSYTIENIIRLVLSVCILLSVPFLCYFHIK</sequence>
<dbReference type="SMART" id="SM00408">
    <property type="entry name" value="IGc2"/>
    <property type="match status" value="5"/>
</dbReference>
<gene>
    <name evidence="7" type="primary">LOC108699127</name>
</gene>
<dbReference type="KEGG" id="xla:108699127"/>
<evidence type="ECO:0000256" key="3">
    <source>
        <dbReference type="SAM" id="MobiDB-lite"/>
    </source>
</evidence>
<evidence type="ECO:0000256" key="2">
    <source>
        <dbReference type="ARBA" id="ARBA00023157"/>
    </source>
</evidence>
<dbReference type="Gene3D" id="2.60.40.10">
    <property type="entry name" value="Immunoglobulins"/>
    <property type="match status" value="7"/>
</dbReference>
<dbReference type="PANTHER" id="PTHR11481:SF126">
    <property type="entry name" value="HIGH AFFINITY IMMUNOGLOBULIN GAMMA FC RECEPTOR I"/>
    <property type="match status" value="1"/>
</dbReference>
<dbReference type="Pfam" id="PF13927">
    <property type="entry name" value="Ig_3"/>
    <property type="match status" value="1"/>
</dbReference>
<protein>
    <submittedName>
        <fullName evidence="7">Fc receptor-like protein 4 isoform X1</fullName>
    </submittedName>
</protein>
<proteinExistence type="predicted"/>
<dbReference type="SUPFAM" id="SSF48726">
    <property type="entry name" value="Immunoglobulin"/>
    <property type="match status" value="6"/>
</dbReference>
<dbReference type="InterPro" id="IPR003598">
    <property type="entry name" value="Ig_sub2"/>
</dbReference>
<reference evidence="7" key="1">
    <citation type="submission" date="2025-08" db="UniProtKB">
        <authorList>
            <consortium name="RefSeq"/>
        </authorList>
    </citation>
    <scope>IDENTIFICATION</scope>
    <source>
        <strain evidence="7">J_2021</strain>
        <tissue evidence="7">Erythrocytes</tissue>
    </source>
</reference>
<keyword evidence="4" id="KW-1133">Transmembrane helix</keyword>
<feature type="domain" description="Ig-like" evidence="5">
    <location>
        <begin position="235"/>
        <end position="319"/>
    </location>
</feature>
<dbReference type="Pfam" id="PF13895">
    <property type="entry name" value="Ig_2"/>
    <property type="match status" value="5"/>
</dbReference>
<dbReference type="PANTHER" id="PTHR11481">
    <property type="entry name" value="IMMUNOGLOBULIN FC RECEPTOR"/>
    <property type="match status" value="1"/>
</dbReference>
<evidence type="ECO:0000256" key="4">
    <source>
        <dbReference type="SAM" id="Phobius"/>
    </source>
</evidence>
<dbReference type="SMART" id="SM00409">
    <property type="entry name" value="IG"/>
    <property type="match status" value="6"/>
</dbReference>
<keyword evidence="1" id="KW-0732">Signal</keyword>
<feature type="transmembrane region" description="Helical" evidence="4">
    <location>
        <begin position="608"/>
        <end position="629"/>
    </location>
</feature>
<feature type="domain" description="Ig-like" evidence="5">
    <location>
        <begin position="511"/>
        <end position="595"/>
    </location>
</feature>
<evidence type="ECO:0000259" key="5">
    <source>
        <dbReference type="PROSITE" id="PS50835"/>
    </source>
</evidence>
<keyword evidence="6" id="KW-1185">Reference proteome</keyword>
<organism evidence="6 7">
    <name type="scientific">Xenopus laevis</name>
    <name type="common">African clawed frog</name>
    <dbReference type="NCBI Taxonomy" id="8355"/>
    <lineage>
        <taxon>Eukaryota</taxon>
        <taxon>Metazoa</taxon>
        <taxon>Chordata</taxon>
        <taxon>Craniata</taxon>
        <taxon>Vertebrata</taxon>
        <taxon>Euteleostomi</taxon>
        <taxon>Amphibia</taxon>
        <taxon>Batrachia</taxon>
        <taxon>Anura</taxon>
        <taxon>Pipoidea</taxon>
        <taxon>Pipidae</taxon>
        <taxon>Xenopodinae</taxon>
        <taxon>Xenopus</taxon>
        <taxon>Xenopus</taxon>
    </lineage>
</organism>
<keyword evidence="4" id="KW-0472">Membrane</keyword>
<dbReference type="GO" id="GO:0009897">
    <property type="term" value="C:external side of plasma membrane"/>
    <property type="evidence" value="ECO:0000318"/>
    <property type="project" value="GO_Central"/>
</dbReference>
<keyword evidence="4" id="KW-0812">Transmembrane</keyword>
<dbReference type="GeneID" id="108699127"/>
<feature type="region of interest" description="Disordered" evidence="3">
    <location>
        <begin position="115"/>
        <end position="135"/>
    </location>
</feature>
<dbReference type="RefSeq" id="XP_041429538.1">
    <property type="nucleotide sequence ID" value="XM_041573604.1"/>
</dbReference>
<dbReference type="InterPro" id="IPR003599">
    <property type="entry name" value="Ig_sub"/>
</dbReference>
<dbReference type="PROSITE" id="PS50835">
    <property type="entry name" value="IG_LIKE"/>
    <property type="match status" value="4"/>
</dbReference>
<feature type="domain" description="Ig-like" evidence="5">
    <location>
        <begin position="10"/>
        <end position="142"/>
    </location>
</feature>
<dbReference type="InterPro" id="IPR007110">
    <property type="entry name" value="Ig-like_dom"/>
</dbReference>
<evidence type="ECO:0000313" key="6">
    <source>
        <dbReference type="Proteomes" id="UP000186698"/>
    </source>
</evidence>
<accession>A0A8J1LIY6</accession>
<dbReference type="InterPro" id="IPR050488">
    <property type="entry name" value="Ig_Fc_receptor"/>
</dbReference>
<dbReference type="Proteomes" id="UP000186698">
    <property type="component" value="Chromosome 8L"/>
</dbReference>
<dbReference type="GO" id="GO:0006955">
    <property type="term" value="P:immune response"/>
    <property type="evidence" value="ECO:0000318"/>
    <property type="project" value="GO_Central"/>
</dbReference>
<dbReference type="InterPro" id="IPR013783">
    <property type="entry name" value="Ig-like_fold"/>
</dbReference>
<dbReference type="GO" id="GO:0004888">
    <property type="term" value="F:transmembrane signaling receptor activity"/>
    <property type="evidence" value="ECO:0000318"/>
    <property type="project" value="GO_Central"/>
</dbReference>
<evidence type="ECO:0000256" key="1">
    <source>
        <dbReference type="ARBA" id="ARBA00022729"/>
    </source>
</evidence>
<evidence type="ECO:0000313" key="7">
    <source>
        <dbReference type="RefSeq" id="XP_041429538.1"/>
    </source>
</evidence>
<dbReference type="AlphaFoldDB" id="A0A8J1LIY6"/>